<organism evidence="2">
    <name type="scientific">marine metagenome</name>
    <dbReference type="NCBI Taxonomy" id="408172"/>
    <lineage>
        <taxon>unclassified sequences</taxon>
        <taxon>metagenomes</taxon>
        <taxon>ecological metagenomes</taxon>
    </lineage>
</organism>
<protein>
    <submittedName>
        <fullName evidence="2">Uncharacterized protein</fullName>
    </submittedName>
</protein>
<name>A0A382M4T4_9ZZZZ</name>
<keyword evidence="1" id="KW-1133">Transmembrane helix</keyword>
<reference evidence="2" key="1">
    <citation type="submission" date="2018-05" db="EMBL/GenBank/DDBJ databases">
        <authorList>
            <person name="Lanie J.A."/>
            <person name="Ng W.-L."/>
            <person name="Kazmierczak K.M."/>
            <person name="Andrzejewski T.M."/>
            <person name="Davidsen T.M."/>
            <person name="Wayne K.J."/>
            <person name="Tettelin H."/>
            <person name="Glass J.I."/>
            <person name="Rusch D."/>
            <person name="Podicherti R."/>
            <person name="Tsui H.-C.T."/>
            <person name="Winkler M.E."/>
        </authorList>
    </citation>
    <scope>NUCLEOTIDE SEQUENCE</scope>
</reference>
<gene>
    <name evidence="2" type="ORF">METZ01_LOCUS295216</name>
</gene>
<dbReference type="AlphaFoldDB" id="A0A382M4T4"/>
<feature type="transmembrane region" description="Helical" evidence="1">
    <location>
        <begin position="25"/>
        <end position="41"/>
    </location>
</feature>
<evidence type="ECO:0000313" key="2">
    <source>
        <dbReference type="EMBL" id="SVC42362.1"/>
    </source>
</evidence>
<proteinExistence type="predicted"/>
<keyword evidence="1" id="KW-0472">Membrane</keyword>
<accession>A0A382M4T4</accession>
<evidence type="ECO:0000256" key="1">
    <source>
        <dbReference type="SAM" id="Phobius"/>
    </source>
</evidence>
<dbReference type="EMBL" id="UINC01090427">
    <property type="protein sequence ID" value="SVC42362.1"/>
    <property type="molecule type" value="Genomic_DNA"/>
</dbReference>
<sequence>MINTEKFIENLHKEINRRKIRNERILNTIYLVGVFIFDFIIDTGEWI</sequence>
<keyword evidence="1" id="KW-0812">Transmembrane</keyword>